<dbReference type="EMBL" id="CP018135">
    <property type="protein sequence ID" value="APF41063.1"/>
    <property type="molecule type" value="Genomic_DNA"/>
</dbReference>
<evidence type="ECO:0000313" key="1">
    <source>
        <dbReference type="EMBL" id="APF41063.1"/>
    </source>
</evidence>
<dbReference type="OrthoDB" id="4947217at2"/>
<dbReference type="EMBL" id="JACHDR010000001">
    <property type="protein sequence ID" value="MBB5512890.1"/>
    <property type="molecule type" value="Genomic_DNA"/>
</dbReference>
<reference evidence="1 3" key="1">
    <citation type="submission" date="2016-11" db="EMBL/GenBank/DDBJ databases">
        <title>Genome sequencing of Zhihengliuella aestuarii B18 antagonistic to Plasmodiophora brassicae.</title>
        <authorList>
            <person name="Luo Y."/>
        </authorList>
    </citation>
    <scope>NUCLEOTIDE SEQUENCE [LARGE SCALE GENOMIC DNA]</scope>
    <source>
        <strain evidence="1 3">B18</strain>
    </source>
</reference>
<sequence>MSAEVPQVGDHHAAENYDVELEEATDGPWRKAGRWVIGIFDAALGGDGSEAAGATAVVRRLSDDKEILRITAGGVDEAESLVALIRNDLENLSQEEFLREWGARDDTEVMDPEA</sequence>
<gene>
    <name evidence="1" type="ORF">BHE16_08710</name>
    <name evidence="2" type="ORF">HD598_001577</name>
</gene>
<dbReference type="AlphaFoldDB" id="A0A1L2ZNT5"/>
<organism evidence="1 3">
    <name type="scientific">Neomicrococcus aestuarii</name>
    <dbReference type="NCBI Taxonomy" id="556325"/>
    <lineage>
        <taxon>Bacteria</taxon>
        <taxon>Bacillati</taxon>
        <taxon>Actinomycetota</taxon>
        <taxon>Actinomycetes</taxon>
        <taxon>Micrococcales</taxon>
        <taxon>Micrococcaceae</taxon>
        <taxon>Neomicrococcus</taxon>
    </lineage>
</organism>
<dbReference type="RefSeq" id="WP_071894534.1">
    <property type="nucleotide sequence ID" value="NZ_BAAARH010000021.1"/>
</dbReference>
<proteinExistence type="predicted"/>
<evidence type="ECO:0000313" key="3">
    <source>
        <dbReference type="Proteomes" id="UP000183530"/>
    </source>
</evidence>
<dbReference type="Proteomes" id="UP000183530">
    <property type="component" value="Chromosome"/>
</dbReference>
<dbReference type="KEGG" id="nae:BHE16_08710"/>
<dbReference type="STRING" id="556325.BHE16_08710"/>
<dbReference type="Proteomes" id="UP000580797">
    <property type="component" value="Unassembled WGS sequence"/>
</dbReference>
<protein>
    <submittedName>
        <fullName evidence="1">Uncharacterized protein</fullName>
    </submittedName>
</protein>
<reference evidence="2 4" key="2">
    <citation type="submission" date="2020-08" db="EMBL/GenBank/DDBJ databases">
        <title>Sequencing the genomes of 1000 actinobacteria strains.</title>
        <authorList>
            <person name="Klenk H.-P."/>
        </authorList>
    </citation>
    <scope>NUCLEOTIDE SEQUENCE [LARGE SCALE GENOMIC DNA]</scope>
    <source>
        <strain evidence="2 4">DSM 105783</strain>
    </source>
</reference>
<keyword evidence="3" id="KW-1185">Reference proteome</keyword>
<accession>A0A1L2ZNT5</accession>
<evidence type="ECO:0000313" key="2">
    <source>
        <dbReference type="EMBL" id="MBB5512890.1"/>
    </source>
</evidence>
<name>A0A1L2ZNT5_9MICC</name>
<evidence type="ECO:0000313" key="4">
    <source>
        <dbReference type="Proteomes" id="UP000580797"/>
    </source>
</evidence>